<comment type="caution">
    <text evidence="2">The sequence shown here is derived from an EMBL/GenBank/DDBJ whole genome shotgun (WGS) entry which is preliminary data.</text>
</comment>
<dbReference type="EMBL" id="CAUYUJ010002740">
    <property type="protein sequence ID" value="CAK0802156.1"/>
    <property type="molecule type" value="Genomic_DNA"/>
</dbReference>
<sequence length="111" mass="12096">MDWWQDMKDMVATGDGAMVSDFVSDTAVSGDIEVYHIGEEVRTDIDKVGHFSSESQSADSRSSQRIGSQQQFEKMASDTIALVGTDSSEAMRQMMALAAIFDFPFAESLGA</sequence>
<proteinExistence type="predicted"/>
<evidence type="ECO:0000313" key="3">
    <source>
        <dbReference type="Proteomes" id="UP001189429"/>
    </source>
</evidence>
<evidence type="ECO:0000256" key="1">
    <source>
        <dbReference type="SAM" id="MobiDB-lite"/>
    </source>
</evidence>
<protein>
    <submittedName>
        <fullName evidence="2">Uncharacterized protein</fullName>
    </submittedName>
</protein>
<dbReference type="Proteomes" id="UP001189429">
    <property type="component" value="Unassembled WGS sequence"/>
</dbReference>
<reference evidence="2" key="1">
    <citation type="submission" date="2023-10" db="EMBL/GenBank/DDBJ databases">
        <authorList>
            <person name="Chen Y."/>
            <person name="Shah S."/>
            <person name="Dougan E. K."/>
            <person name="Thang M."/>
            <person name="Chan C."/>
        </authorList>
    </citation>
    <scope>NUCLEOTIDE SEQUENCE [LARGE SCALE GENOMIC DNA]</scope>
</reference>
<feature type="region of interest" description="Disordered" evidence="1">
    <location>
        <begin position="50"/>
        <end position="70"/>
    </location>
</feature>
<feature type="compositionally biased region" description="Low complexity" evidence="1">
    <location>
        <begin position="52"/>
        <end position="70"/>
    </location>
</feature>
<evidence type="ECO:0000313" key="2">
    <source>
        <dbReference type="EMBL" id="CAK0802156.1"/>
    </source>
</evidence>
<keyword evidence="3" id="KW-1185">Reference proteome</keyword>
<organism evidence="2 3">
    <name type="scientific">Prorocentrum cordatum</name>
    <dbReference type="NCBI Taxonomy" id="2364126"/>
    <lineage>
        <taxon>Eukaryota</taxon>
        <taxon>Sar</taxon>
        <taxon>Alveolata</taxon>
        <taxon>Dinophyceae</taxon>
        <taxon>Prorocentrales</taxon>
        <taxon>Prorocentraceae</taxon>
        <taxon>Prorocentrum</taxon>
    </lineage>
</organism>
<accession>A0ABN9QEZ1</accession>
<gene>
    <name evidence="2" type="ORF">PCOR1329_LOCUS9764</name>
</gene>
<name>A0ABN9QEZ1_9DINO</name>